<comment type="subcellular location">
    <subcellularLocation>
        <location evidence="1">Membrane</location>
        <topology evidence="1">Multi-pass membrane protein</topology>
    </subcellularLocation>
</comment>
<evidence type="ECO:0000256" key="4">
    <source>
        <dbReference type="ARBA" id="ARBA00022989"/>
    </source>
</evidence>
<proteinExistence type="inferred from homology"/>
<feature type="transmembrane region" description="Helical" evidence="6">
    <location>
        <begin position="347"/>
        <end position="369"/>
    </location>
</feature>
<evidence type="ECO:0000256" key="6">
    <source>
        <dbReference type="SAM" id="Phobius"/>
    </source>
</evidence>
<evidence type="ECO:0000313" key="8">
    <source>
        <dbReference type="Proteomes" id="UP000078397"/>
    </source>
</evidence>
<comment type="similarity">
    <text evidence="2">Belongs to the purine-cytosine permease (2.A.39) family.</text>
</comment>
<organism evidence="7 8">
    <name type="scientific">Pochonia chlamydosporia 170</name>
    <dbReference type="NCBI Taxonomy" id="1380566"/>
    <lineage>
        <taxon>Eukaryota</taxon>
        <taxon>Fungi</taxon>
        <taxon>Dikarya</taxon>
        <taxon>Ascomycota</taxon>
        <taxon>Pezizomycotina</taxon>
        <taxon>Sordariomycetes</taxon>
        <taxon>Hypocreomycetidae</taxon>
        <taxon>Hypocreales</taxon>
        <taxon>Clavicipitaceae</taxon>
        <taxon>Pochonia</taxon>
    </lineage>
</organism>
<feature type="transmembrane region" description="Helical" evidence="6">
    <location>
        <begin position="150"/>
        <end position="169"/>
    </location>
</feature>
<dbReference type="GeneID" id="28851347"/>
<keyword evidence="8" id="KW-1185">Reference proteome</keyword>
<dbReference type="OrthoDB" id="2018619at2759"/>
<feature type="transmembrane region" description="Helical" evidence="6">
    <location>
        <begin position="282"/>
        <end position="303"/>
    </location>
</feature>
<dbReference type="Pfam" id="PF02133">
    <property type="entry name" value="Transp_cyt_pur"/>
    <property type="match status" value="1"/>
</dbReference>
<evidence type="ECO:0000256" key="2">
    <source>
        <dbReference type="ARBA" id="ARBA00008974"/>
    </source>
</evidence>
<dbReference type="InterPro" id="IPR001248">
    <property type="entry name" value="Pur-cyt_permease"/>
</dbReference>
<dbReference type="EMBL" id="LSBJ02000004">
    <property type="protein sequence ID" value="OAQ67248.1"/>
    <property type="molecule type" value="Genomic_DNA"/>
</dbReference>
<name>A0A179FPP3_METCM</name>
<dbReference type="InterPro" id="IPR045225">
    <property type="entry name" value="Uracil/uridine/allantoin_perm"/>
</dbReference>
<comment type="caution">
    <text evidence="7">The sequence shown here is derived from an EMBL/GenBank/DDBJ whole genome shotgun (WGS) entry which is preliminary data.</text>
</comment>
<evidence type="ECO:0000256" key="5">
    <source>
        <dbReference type="ARBA" id="ARBA00023136"/>
    </source>
</evidence>
<dbReference type="AlphaFoldDB" id="A0A179FPP3"/>
<dbReference type="Proteomes" id="UP000078397">
    <property type="component" value="Unassembled WGS sequence"/>
</dbReference>
<feature type="transmembrane region" description="Helical" evidence="6">
    <location>
        <begin position="39"/>
        <end position="61"/>
    </location>
</feature>
<dbReference type="GO" id="GO:0005886">
    <property type="term" value="C:plasma membrane"/>
    <property type="evidence" value="ECO:0007669"/>
    <property type="project" value="TreeGrafter"/>
</dbReference>
<evidence type="ECO:0000256" key="1">
    <source>
        <dbReference type="ARBA" id="ARBA00004141"/>
    </source>
</evidence>
<feature type="transmembrane region" description="Helical" evidence="6">
    <location>
        <begin position="105"/>
        <end position="130"/>
    </location>
</feature>
<accession>A0A179FPP3</accession>
<keyword evidence="4 6" id="KW-1133">Transmembrane helix</keyword>
<keyword evidence="5 6" id="KW-0472">Membrane</keyword>
<dbReference type="Gene3D" id="1.10.4160.10">
    <property type="entry name" value="Hydantoin permease"/>
    <property type="match status" value="1"/>
</dbReference>
<feature type="transmembrane region" description="Helical" evidence="6">
    <location>
        <begin position="81"/>
        <end position="98"/>
    </location>
</feature>
<gene>
    <name evidence="7" type="ORF">VFPPC_08688</name>
</gene>
<evidence type="ECO:0000313" key="7">
    <source>
        <dbReference type="EMBL" id="OAQ67248.1"/>
    </source>
</evidence>
<feature type="transmembrane region" description="Helical" evidence="6">
    <location>
        <begin position="12"/>
        <end position="32"/>
    </location>
</feature>
<dbReference type="GO" id="GO:0015205">
    <property type="term" value="F:nucleobase transmembrane transporter activity"/>
    <property type="evidence" value="ECO:0007669"/>
    <property type="project" value="TreeGrafter"/>
</dbReference>
<feature type="transmembrane region" description="Helical" evidence="6">
    <location>
        <begin position="240"/>
        <end position="261"/>
    </location>
</feature>
<evidence type="ECO:0000256" key="3">
    <source>
        <dbReference type="ARBA" id="ARBA00022692"/>
    </source>
</evidence>
<protein>
    <submittedName>
        <fullName evidence="7">Uracil permease</fullName>
    </submittedName>
</protein>
<dbReference type="RefSeq" id="XP_018144335.1">
    <property type="nucleotide sequence ID" value="XM_018287353.1"/>
</dbReference>
<reference evidence="7 8" key="1">
    <citation type="journal article" date="2016" name="PLoS Pathog.">
        <title>Biosynthesis of antibiotic leucinostatins in bio-control fungus Purpureocillium lilacinum and their inhibition on phytophthora revealed by genome mining.</title>
        <authorList>
            <person name="Wang G."/>
            <person name="Liu Z."/>
            <person name="Lin R."/>
            <person name="Li E."/>
            <person name="Mao Z."/>
            <person name="Ling J."/>
            <person name="Yang Y."/>
            <person name="Yin W.B."/>
            <person name="Xie B."/>
        </authorList>
    </citation>
    <scope>NUCLEOTIDE SEQUENCE [LARGE SCALE GENOMIC DNA]</scope>
    <source>
        <strain evidence="7">170</strain>
    </source>
</reference>
<keyword evidence="3 6" id="KW-0812">Transmembrane</keyword>
<sequence length="460" mass="50745">MITSFPGLYYYISFPVATRFAWGFWGSIFVVLNRITLSIVWSGVQSWQGGLMMYVCLRALWPSIDDIPNTIPAKTGMTLPQFVGFIVYFVIQLPFVFLSPSRLRYLIYAGSLSGLIVQLVLAIWACATMGSSGFGSIITQESPLPGSQVAWMGTYSISIIISSITAGALSACDYARFAKRPISGMWSQGLGFAPAWLSNILGILTVAATQQRFGAKLWSVVQLLVAMQDADPTSGTRAGVFFAALGFLISQIALNVIANSFAGGTDIASLLPKFVNIRRGQLITVFLGLVINPWYLLSGAIIFVSVMSAYAIFLQPFIGILLAHYFVVQKRRIKVSDLYKLGPSSIYWYTCGVNWRAVVSWLVGVVPHLPGFLATVNPSIKVTTQASQIYYLCSITSFLIAFFLTVVLHMAFPVKAQTEYVASVTFTSARNEVEEYIESYEQQYENVEVRLRHKSMSDTT</sequence>
<dbReference type="PANTHER" id="PTHR30618">
    <property type="entry name" value="NCS1 FAMILY PURINE/PYRIMIDINE TRANSPORTER"/>
    <property type="match status" value="1"/>
</dbReference>
<dbReference type="KEGG" id="pchm:VFPPC_08688"/>
<feature type="transmembrane region" description="Helical" evidence="6">
    <location>
        <begin position="190"/>
        <end position="209"/>
    </location>
</feature>
<feature type="transmembrane region" description="Helical" evidence="6">
    <location>
        <begin position="309"/>
        <end position="327"/>
    </location>
</feature>
<dbReference type="PANTHER" id="PTHR30618:SF4">
    <property type="entry name" value="ALLANTOIN PERMEASE"/>
    <property type="match status" value="1"/>
</dbReference>
<feature type="transmembrane region" description="Helical" evidence="6">
    <location>
        <begin position="389"/>
        <end position="412"/>
    </location>
</feature>